<comment type="caution">
    <text evidence="1">The sequence shown here is derived from an EMBL/GenBank/DDBJ whole genome shotgun (WGS) entry which is preliminary data.</text>
</comment>
<dbReference type="AlphaFoldDB" id="A0AAD9K7P4"/>
<sequence length="174" mass="20893">MEFYLDTEVVTVRNNWQKNWNPSKEAPLCRQSNTYQEFILGEYLEGNYPEVILLFSGNHDKARSGLSKIRADMEYLKMLVKKYVPKLTKVFWFTKIAENQQQKRNLQKNAFIERLNSELFDVLRTEFTEIFGHILPFFDIHNMSLGVMHWAGLHRKERWYDVVLSNWIQTFCEM</sequence>
<dbReference type="Proteomes" id="UP001209878">
    <property type="component" value="Unassembled WGS sequence"/>
</dbReference>
<gene>
    <name evidence="1" type="ORF">NP493_1325g00015</name>
</gene>
<protein>
    <submittedName>
        <fullName evidence="1">Uncharacterized protein</fullName>
    </submittedName>
</protein>
<reference evidence="1" key="1">
    <citation type="journal article" date="2023" name="Mol. Biol. Evol.">
        <title>Third-Generation Sequencing Reveals the Adaptive Role of the Epigenome in Three Deep-Sea Polychaetes.</title>
        <authorList>
            <person name="Perez M."/>
            <person name="Aroh O."/>
            <person name="Sun Y."/>
            <person name="Lan Y."/>
            <person name="Juniper S.K."/>
            <person name="Young C.R."/>
            <person name="Angers B."/>
            <person name="Qian P.Y."/>
        </authorList>
    </citation>
    <scope>NUCLEOTIDE SEQUENCE</scope>
    <source>
        <strain evidence="1">R07B-5</strain>
    </source>
</reference>
<organism evidence="1 2">
    <name type="scientific">Ridgeia piscesae</name>
    <name type="common">Tubeworm</name>
    <dbReference type="NCBI Taxonomy" id="27915"/>
    <lineage>
        <taxon>Eukaryota</taxon>
        <taxon>Metazoa</taxon>
        <taxon>Spiralia</taxon>
        <taxon>Lophotrochozoa</taxon>
        <taxon>Annelida</taxon>
        <taxon>Polychaeta</taxon>
        <taxon>Sedentaria</taxon>
        <taxon>Canalipalpata</taxon>
        <taxon>Sabellida</taxon>
        <taxon>Siboglinidae</taxon>
        <taxon>Ridgeia</taxon>
    </lineage>
</organism>
<evidence type="ECO:0000313" key="1">
    <source>
        <dbReference type="EMBL" id="KAK2166364.1"/>
    </source>
</evidence>
<evidence type="ECO:0000313" key="2">
    <source>
        <dbReference type="Proteomes" id="UP001209878"/>
    </source>
</evidence>
<dbReference type="EMBL" id="JAODUO010001324">
    <property type="protein sequence ID" value="KAK2166364.1"/>
    <property type="molecule type" value="Genomic_DNA"/>
</dbReference>
<keyword evidence="2" id="KW-1185">Reference proteome</keyword>
<proteinExistence type="predicted"/>
<accession>A0AAD9K7P4</accession>
<name>A0AAD9K7P4_RIDPI</name>